<comment type="caution">
    <text evidence="12">The sequence shown here is derived from an EMBL/GenBank/DDBJ whole genome shotgun (WGS) entry which is preliminary data.</text>
</comment>
<dbReference type="Pfam" id="PF00544">
    <property type="entry name" value="Pectate_lyase_4"/>
    <property type="match status" value="1"/>
</dbReference>
<evidence type="ECO:0000256" key="10">
    <source>
        <dbReference type="SAM" id="Phobius"/>
    </source>
</evidence>
<keyword evidence="7 8" id="KW-0456">Lyase</keyword>
<evidence type="ECO:0000256" key="9">
    <source>
        <dbReference type="SAM" id="MobiDB-lite"/>
    </source>
</evidence>
<evidence type="ECO:0000256" key="8">
    <source>
        <dbReference type="RuleBase" id="RU361173"/>
    </source>
</evidence>
<evidence type="ECO:0000256" key="3">
    <source>
        <dbReference type="ARBA" id="ARBA00022723"/>
    </source>
</evidence>
<keyword evidence="2 8" id="KW-0964">Secreted</keyword>
<organism evidence="12 13">
    <name type="scientific">Sphingobium herbicidovorans (strain ATCC 700291 / DSM 11019 / CCUG 56400 / KCTC 2939 / LMG 18315 / NBRC 16415 / MH)</name>
    <name type="common">Sphingomonas herbicidovorans</name>
    <dbReference type="NCBI Taxonomy" id="1219045"/>
    <lineage>
        <taxon>Bacteria</taxon>
        <taxon>Pseudomonadati</taxon>
        <taxon>Pseudomonadota</taxon>
        <taxon>Alphaproteobacteria</taxon>
        <taxon>Sphingomonadales</taxon>
        <taxon>Sphingomonadaceae</taxon>
        <taxon>Sphingobium</taxon>
    </lineage>
</organism>
<evidence type="ECO:0000256" key="1">
    <source>
        <dbReference type="ARBA" id="ARBA00004613"/>
    </source>
</evidence>
<evidence type="ECO:0000256" key="5">
    <source>
        <dbReference type="ARBA" id="ARBA00022837"/>
    </source>
</evidence>
<evidence type="ECO:0000256" key="7">
    <source>
        <dbReference type="ARBA" id="ARBA00023239"/>
    </source>
</evidence>
<keyword evidence="4" id="KW-0732">Signal</keyword>
<feature type="transmembrane region" description="Helical" evidence="10">
    <location>
        <begin position="435"/>
        <end position="457"/>
    </location>
</feature>
<dbReference type="PATRIC" id="fig|1219045.3.peg.1688"/>
<dbReference type="InterPro" id="IPR052063">
    <property type="entry name" value="Polysaccharide_Lyase_1"/>
</dbReference>
<dbReference type="Pfam" id="PF18884">
    <property type="entry name" value="TSP3_bac"/>
    <property type="match status" value="1"/>
</dbReference>
<dbReference type="InterPro" id="IPR012334">
    <property type="entry name" value="Pectin_lyas_fold"/>
</dbReference>
<feature type="region of interest" description="Disordered" evidence="9">
    <location>
        <begin position="352"/>
        <end position="380"/>
    </location>
</feature>
<dbReference type="eggNOG" id="COG3866">
    <property type="taxonomic scope" value="Bacteria"/>
</dbReference>
<dbReference type="InterPro" id="IPR059100">
    <property type="entry name" value="TSP3_bac"/>
</dbReference>
<evidence type="ECO:0000256" key="6">
    <source>
        <dbReference type="ARBA" id="ARBA00023180"/>
    </source>
</evidence>
<evidence type="ECO:0000256" key="2">
    <source>
        <dbReference type="ARBA" id="ARBA00022525"/>
    </source>
</evidence>
<keyword evidence="5" id="KW-0106">Calcium</keyword>
<name>A0A086PAN1_SPHHM</name>
<dbReference type="SUPFAM" id="SSF51126">
    <property type="entry name" value="Pectin lyase-like"/>
    <property type="match status" value="1"/>
</dbReference>
<evidence type="ECO:0000313" key="13">
    <source>
        <dbReference type="Proteomes" id="UP000024284"/>
    </source>
</evidence>
<keyword evidence="10" id="KW-0472">Membrane</keyword>
<keyword evidence="10" id="KW-0812">Transmembrane</keyword>
<proteinExistence type="inferred from homology"/>
<evidence type="ECO:0000256" key="4">
    <source>
        <dbReference type="ARBA" id="ARBA00022729"/>
    </source>
</evidence>
<protein>
    <submittedName>
        <fullName evidence="12">Pectate lyase</fullName>
    </submittedName>
</protein>
<feature type="domain" description="Pectate lyase" evidence="11">
    <location>
        <begin position="66"/>
        <end position="263"/>
    </location>
</feature>
<sequence length="462" mass="49307">MIAPVVVEARTREAFPGAVGYGRYSSGGRGGAIIAVTSLADSGPGTLRACIDASGPRTCVFRVSGVIRWTTQRPVIRNPYITIAGQTAPGGGILITHAGGQYGLTPLVVKNTHDVIIRHIRVRLDSRGETRASDSGIIFEKSSNVIIDHVSVSWAEDESIGGQGQNDNITISNSILAEGLRKHDKCALLSSDPKGKQNLTFIGNICAHNGDRNPDVNFFPGSCVDVVNNLIYNARSDFVEVWEQHGGSPVNIVGNYFKAGPNMIPGRYIVARQSVKATGRARIYVAGNHIEGMIDREPPAYVREAMVQTPSCPIGVPVIDAKQAYDRALTAAGAFPRDKVDQRIVNEVKKGTGNIRRNPGTIPEIAEGTPYTDSDGDGMPDSWEKANGTDPNRNDAWEDVDGDGWTNFDEFLDHAHRHVLTGSSLSETQGYSSKAGIVTAGVVALAVAAIAGLRVFLKAAVA</sequence>
<dbReference type="GO" id="GO:0016829">
    <property type="term" value="F:lyase activity"/>
    <property type="evidence" value="ECO:0007669"/>
    <property type="project" value="UniProtKB-KW"/>
</dbReference>
<comment type="similarity">
    <text evidence="8">Belongs to the polysaccharide lyase 1 family.</text>
</comment>
<keyword evidence="10" id="KW-1133">Transmembrane helix</keyword>
<dbReference type="Proteomes" id="UP000024284">
    <property type="component" value="Unassembled WGS sequence"/>
</dbReference>
<dbReference type="PANTHER" id="PTHR42970:SF1">
    <property type="entry name" value="PECTATE LYASE C-RELATED"/>
    <property type="match status" value="1"/>
</dbReference>
<dbReference type="Gene3D" id="2.160.20.10">
    <property type="entry name" value="Single-stranded right-handed beta-helix, Pectin lyase-like"/>
    <property type="match status" value="1"/>
</dbReference>
<evidence type="ECO:0000313" key="12">
    <source>
        <dbReference type="EMBL" id="KFG90449.1"/>
    </source>
</evidence>
<keyword evidence="6" id="KW-0325">Glycoprotein</keyword>
<evidence type="ECO:0000259" key="11">
    <source>
        <dbReference type="SMART" id="SM00656"/>
    </source>
</evidence>
<accession>A0A086PAN1</accession>
<dbReference type="GO" id="GO:0046872">
    <property type="term" value="F:metal ion binding"/>
    <property type="evidence" value="ECO:0007669"/>
    <property type="project" value="UniProtKB-KW"/>
</dbReference>
<keyword evidence="3" id="KW-0479">Metal-binding</keyword>
<keyword evidence="8" id="KW-0624">Polysaccharide degradation</keyword>
<dbReference type="AlphaFoldDB" id="A0A086PAN1"/>
<comment type="subcellular location">
    <subcellularLocation>
        <location evidence="1 8">Secreted</location>
    </subcellularLocation>
</comment>
<gene>
    <name evidence="12" type="ORF">BV98_001653</name>
</gene>
<keyword evidence="8" id="KW-0119">Carbohydrate metabolism</keyword>
<keyword evidence="13" id="KW-1185">Reference proteome</keyword>
<dbReference type="InterPro" id="IPR011050">
    <property type="entry name" value="Pectin_lyase_fold/virulence"/>
</dbReference>
<reference evidence="12" key="1">
    <citation type="submission" date="2014-08" db="EMBL/GenBank/DDBJ databases">
        <title>Draft genome sequences of Sphingobium herbicidovorans.</title>
        <authorList>
            <person name="Gan H.M."/>
            <person name="Gan H.Y."/>
            <person name="Savka M.A."/>
        </authorList>
    </citation>
    <scope>NUCLEOTIDE SEQUENCE [LARGE SCALE GENOMIC DNA]</scope>
    <source>
        <strain evidence="12">NBRC 16415</strain>
    </source>
</reference>
<dbReference type="PANTHER" id="PTHR42970">
    <property type="entry name" value="PECTATE LYASE C-RELATED"/>
    <property type="match status" value="1"/>
</dbReference>
<dbReference type="EMBL" id="JFZA02000012">
    <property type="protein sequence ID" value="KFG90449.1"/>
    <property type="molecule type" value="Genomic_DNA"/>
</dbReference>
<dbReference type="OrthoDB" id="8737820at2"/>
<dbReference type="InterPro" id="IPR002022">
    <property type="entry name" value="Pec_lyase"/>
</dbReference>
<dbReference type="SMART" id="SM00656">
    <property type="entry name" value="Amb_all"/>
    <property type="match status" value="1"/>
</dbReference>
<dbReference type="STRING" id="76947.GCA_002080435_01335"/>